<dbReference type="Proteomes" id="UP000627984">
    <property type="component" value="Unassembled WGS sequence"/>
</dbReference>
<sequence length="75" mass="7660">MSDETMVILAGAGTVVTVALIMGVVAVALRALNRCPSEQVPAVLAGLTRFAGVLLRSRRVAGGAAPASLEQEEAR</sequence>
<feature type="transmembrane region" description="Helical" evidence="1">
    <location>
        <begin position="6"/>
        <end position="29"/>
    </location>
</feature>
<dbReference type="RefSeq" id="WP_191898529.1">
    <property type="nucleotide sequence ID" value="NZ_BMQD01000048.1"/>
</dbReference>
<comment type="caution">
    <text evidence="2">The sequence shown here is derived from an EMBL/GenBank/DDBJ whole genome shotgun (WGS) entry which is preliminary data.</text>
</comment>
<gene>
    <name evidence="2" type="ORF">GCM10010126_68640</name>
</gene>
<evidence type="ECO:0000313" key="2">
    <source>
        <dbReference type="EMBL" id="GGK99370.1"/>
    </source>
</evidence>
<dbReference type="AlphaFoldDB" id="A0AA37BNU5"/>
<protein>
    <submittedName>
        <fullName evidence="2">Uncharacterized protein</fullName>
    </submittedName>
</protein>
<accession>A0AA37BNU5</accession>
<evidence type="ECO:0000313" key="3">
    <source>
        <dbReference type="Proteomes" id="UP000627984"/>
    </source>
</evidence>
<keyword evidence="1" id="KW-0472">Membrane</keyword>
<evidence type="ECO:0000256" key="1">
    <source>
        <dbReference type="SAM" id="Phobius"/>
    </source>
</evidence>
<proteinExistence type="predicted"/>
<dbReference type="EMBL" id="BMQD01000048">
    <property type="protein sequence ID" value="GGK99370.1"/>
    <property type="molecule type" value="Genomic_DNA"/>
</dbReference>
<reference evidence="2" key="1">
    <citation type="journal article" date="2014" name="Int. J. Syst. Evol. Microbiol.">
        <title>Complete genome sequence of Corynebacterium casei LMG S-19264T (=DSM 44701T), isolated from a smear-ripened cheese.</title>
        <authorList>
            <consortium name="US DOE Joint Genome Institute (JGI-PGF)"/>
            <person name="Walter F."/>
            <person name="Albersmeier A."/>
            <person name="Kalinowski J."/>
            <person name="Ruckert C."/>
        </authorList>
    </citation>
    <scope>NUCLEOTIDE SEQUENCE</scope>
    <source>
        <strain evidence="2">JCM 3093</strain>
    </source>
</reference>
<reference evidence="2" key="2">
    <citation type="submission" date="2022-09" db="EMBL/GenBank/DDBJ databases">
        <authorList>
            <person name="Sun Q."/>
            <person name="Ohkuma M."/>
        </authorList>
    </citation>
    <scope>NUCLEOTIDE SEQUENCE</scope>
    <source>
        <strain evidence="2">JCM 3093</strain>
    </source>
</reference>
<keyword evidence="1" id="KW-1133">Transmembrane helix</keyword>
<keyword evidence="1" id="KW-0812">Transmembrane</keyword>
<name>A0AA37BNU5_9ACTN</name>
<organism evidence="2 3">
    <name type="scientific">Planomonospora parontospora</name>
    <dbReference type="NCBI Taxonomy" id="58119"/>
    <lineage>
        <taxon>Bacteria</taxon>
        <taxon>Bacillati</taxon>
        <taxon>Actinomycetota</taxon>
        <taxon>Actinomycetes</taxon>
        <taxon>Streptosporangiales</taxon>
        <taxon>Streptosporangiaceae</taxon>
        <taxon>Planomonospora</taxon>
    </lineage>
</organism>